<dbReference type="EMBL" id="UOFJ01000185">
    <property type="protein sequence ID" value="VAW65637.1"/>
    <property type="molecule type" value="Genomic_DNA"/>
</dbReference>
<keyword evidence="8 10" id="KW-0472">Membrane</keyword>
<comment type="pathway">
    <text evidence="3">Porphyrin-containing compound metabolism; protoheme biosynthesis.</text>
</comment>
<evidence type="ECO:0000256" key="7">
    <source>
        <dbReference type="ARBA" id="ARBA00022989"/>
    </source>
</evidence>
<sequence>MKRIILTTLLVLLLATTIGVVAYYNGPGYVAFSYIDYTVEISFISALGFMVTGFFVFYYVLRMLSWLLHFPGYMGNRHSQRKSERAKNAVIKGMIEMSEGRFEQAEKIFTRQVGLSDTSLLNYLMAARSAQQLGAYDRRDEYLRLAHEATPSADIAIGLTQAELQLSHKQLEQALATLNHLSSVSPKHGYVKKLQARVYQQLGDWEHLCPILDDVRKMKALDPQQLEKMEIQACIGRMQESAKRAKGEKTEKIWHELPKHLKANAEIIALYCGYLASKNKDDEAQVLLKNYLSDHWRDEHALLYSNLSVSDYQKQLETAETWLHSQSRNAVLLLVLGKLCLNCQLWGKARSYFESSIGIKPMSESYLKLALLLEEKMEAPEEAQKMYQLGLLNAVNGEPALALGVMSHKAGRPLLKVIQ</sequence>
<dbReference type="SUPFAM" id="SSF48452">
    <property type="entry name" value="TPR-like"/>
    <property type="match status" value="1"/>
</dbReference>
<evidence type="ECO:0000256" key="8">
    <source>
        <dbReference type="ARBA" id="ARBA00023136"/>
    </source>
</evidence>
<evidence type="ECO:0000313" key="12">
    <source>
        <dbReference type="EMBL" id="VAW65637.1"/>
    </source>
</evidence>
<dbReference type="NCBIfam" id="TIGR00540">
    <property type="entry name" value="TPR_hemY_coli"/>
    <property type="match status" value="1"/>
</dbReference>
<dbReference type="GO" id="GO:0042168">
    <property type="term" value="P:heme metabolic process"/>
    <property type="evidence" value="ECO:0007669"/>
    <property type="project" value="InterPro"/>
</dbReference>
<feature type="domain" description="HemY N-terminal" evidence="11">
    <location>
        <begin position="28"/>
        <end position="134"/>
    </location>
</feature>
<evidence type="ECO:0000256" key="5">
    <source>
        <dbReference type="ARBA" id="ARBA00022519"/>
    </source>
</evidence>
<dbReference type="InterPro" id="IPR005254">
    <property type="entry name" value="Heme_biosyn_assoc_TPR_pro"/>
</dbReference>
<evidence type="ECO:0000256" key="2">
    <source>
        <dbReference type="ARBA" id="ARBA00004429"/>
    </source>
</evidence>
<dbReference type="GO" id="GO:0006779">
    <property type="term" value="P:porphyrin-containing compound biosynthetic process"/>
    <property type="evidence" value="ECO:0007669"/>
    <property type="project" value="UniProtKB-KW"/>
</dbReference>
<evidence type="ECO:0000256" key="10">
    <source>
        <dbReference type="SAM" id="Phobius"/>
    </source>
</evidence>
<feature type="transmembrane region" description="Helical" evidence="10">
    <location>
        <begin position="43"/>
        <end position="61"/>
    </location>
</feature>
<proteinExistence type="predicted"/>
<keyword evidence="7 10" id="KW-1133">Transmembrane helix</keyword>
<gene>
    <name evidence="12" type="ORF">MNBD_GAMMA10-3038</name>
</gene>
<comment type="subcellular location">
    <subcellularLocation>
        <location evidence="2">Cell inner membrane</location>
        <topology evidence="2">Multi-pass membrane protein</topology>
    </subcellularLocation>
</comment>
<dbReference type="InterPro" id="IPR010817">
    <property type="entry name" value="HemY_N"/>
</dbReference>
<name>A0A3B0XQX3_9ZZZZ</name>
<evidence type="ECO:0000256" key="3">
    <source>
        <dbReference type="ARBA" id="ARBA00004744"/>
    </source>
</evidence>
<comment type="function">
    <text evidence="1">Involved in a late step of protoheme IX synthesis.</text>
</comment>
<keyword evidence="9" id="KW-0627">Porphyrin biosynthesis</keyword>
<protein>
    <submittedName>
        <fullName evidence="12">Uncharacterized protein EC-HemY in Proteobacteria (Unrelated to HemY-type PPO in GramPositives)</fullName>
    </submittedName>
</protein>
<dbReference type="InterPro" id="IPR011990">
    <property type="entry name" value="TPR-like_helical_dom_sf"/>
</dbReference>
<keyword evidence="6 10" id="KW-0812">Transmembrane</keyword>
<evidence type="ECO:0000256" key="4">
    <source>
        <dbReference type="ARBA" id="ARBA00022475"/>
    </source>
</evidence>
<evidence type="ECO:0000256" key="1">
    <source>
        <dbReference type="ARBA" id="ARBA00002962"/>
    </source>
</evidence>
<reference evidence="12" key="1">
    <citation type="submission" date="2018-06" db="EMBL/GenBank/DDBJ databases">
        <authorList>
            <person name="Zhirakovskaya E."/>
        </authorList>
    </citation>
    <scope>NUCLEOTIDE SEQUENCE</scope>
</reference>
<dbReference type="AlphaFoldDB" id="A0A3B0XQX3"/>
<evidence type="ECO:0000259" key="11">
    <source>
        <dbReference type="Pfam" id="PF07219"/>
    </source>
</evidence>
<dbReference type="Gene3D" id="1.25.40.10">
    <property type="entry name" value="Tetratricopeptide repeat domain"/>
    <property type="match status" value="2"/>
</dbReference>
<dbReference type="GO" id="GO:0005886">
    <property type="term" value="C:plasma membrane"/>
    <property type="evidence" value="ECO:0007669"/>
    <property type="project" value="UniProtKB-SubCell"/>
</dbReference>
<organism evidence="12">
    <name type="scientific">hydrothermal vent metagenome</name>
    <dbReference type="NCBI Taxonomy" id="652676"/>
    <lineage>
        <taxon>unclassified sequences</taxon>
        <taxon>metagenomes</taxon>
        <taxon>ecological metagenomes</taxon>
    </lineage>
</organism>
<dbReference type="Pfam" id="PF07219">
    <property type="entry name" value="HemY_N"/>
    <property type="match status" value="1"/>
</dbReference>
<accession>A0A3B0XQX3</accession>
<keyword evidence="5" id="KW-0997">Cell inner membrane</keyword>
<evidence type="ECO:0000256" key="9">
    <source>
        <dbReference type="ARBA" id="ARBA00023244"/>
    </source>
</evidence>
<keyword evidence="4" id="KW-1003">Cell membrane</keyword>
<dbReference type="UniPathway" id="UPA00252"/>
<evidence type="ECO:0000256" key="6">
    <source>
        <dbReference type="ARBA" id="ARBA00022692"/>
    </source>
</evidence>